<name>A0A3P3G3G3_9HYPH</name>
<evidence type="ECO:0000313" key="1">
    <source>
        <dbReference type="EMBL" id="RRI05400.1"/>
    </source>
</evidence>
<keyword evidence="2" id="KW-1185">Reference proteome</keyword>
<proteinExistence type="predicted"/>
<dbReference type="AlphaFoldDB" id="A0A3P3G3G3"/>
<protein>
    <submittedName>
        <fullName evidence="1">Uncharacterized protein</fullName>
    </submittedName>
</protein>
<evidence type="ECO:0000313" key="2">
    <source>
        <dbReference type="Proteomes" id="UP000273786"/>
    </source>
</evidence>
<organism evidence="1 2">
    <name type="scientific">Mesorhizobium tamadayense</name>
    <dbReference type="NCBI Taxonomy" id="425306"/>
    <lineage>
        <taxon>Bacteria</taxon>
        <taxon>Pseudomonadati</taxon>
        <taxon>Pseudomonadota</taxon>
        <taxon>Alphaproteobacteria</taxon>
        <taxon>Hyphomicrobiales</taxon>
        <taxon>Phyllobacteriaceae</taxon>
        <taxon>Mesorhizobium</taxon>
    </lineage>
</organism>
<reference evidence="1 2" key="1">
    <citation type="submission" date="2018-11" db="EMBL/GenBank/DDBJ databases">
        <title>the genome of Mesorhizobium tamadayense DSM 28320.</title>
        <authorList>
            <person name="Gao J."/>
        </authorList>
    </citation>
    <scope>NUCLEOTIDE SEQUENCE [LARGE SCALE GENOMIC DNA]</scope>
    <source>
        <strain evidence="1 2">DSM 28320</strain>
    </source>
</reference>
<dbReference type="EMBL" id="RQXT01000005">
    <property type="protein sequence ID" value="RRI05400.1"/>
    <property type="molecule type" value="Genomic_DNA"/>
</dbReference>
<gene>
    <name evidence="1" type="ORF">EH240_05780</name>
</gene>
<sequence length="127" mass="13963">MKYQDTPWGKLDHRTGLELDALGSYPGVASLVGFVPWRLPDAGPSARRLSQKAGIRNPSQKLTPDIEKLLFAIVRTLQKLDICGGVRGILAARPVRRVEVARSIGKPFSRLHPNRKLIAARIFLSAG</sequence>
<comment type="caution">
    <text evidence="1">The sequence shown here is derived from an EMBL/GenBank/DDBJ whole genome shotgun (WGS) entry which is preliminary data.</text>
</comment>
<accession>A0A3P3G3G3</accession>
<dbReference type="Proteomes" id="UP000273786">
    <property type="component" value="Unassembled WGS sequence"/>
</dbReference>